<gene>
    <name evidence="2" type="ORF">EYF80_036756</name>
</gene>
<name>A0A4Z2GJK7_9TELE</name>
<dbReference type="AlphaFoldDB" id="A0A4Z2GJK7"/>
<feature type="compositionally biased region" description="Low complexity" evidence="1">
    <location>
        <begin position="84"/>
        <end position="94"/>
    </location>
</feature>
<feature type="region of interest" description="Disordered" evidence="1">
    <location>
        <begin position="1"/>
        <end position="29"/>
    </location>
</feature>
<organism evidence="2 3">
    <name type="scientific">Liparis tanakae</name>
    <name type="common">Tanaka's snailfish</name>
    <dbReference type="NCBI Taxonomy" id="230148"/>
    <lineage>
        <taxon>Eukaryota</taxon>
        <taxon>Metazoa</taxon>
        <taxon>Chordata</taxon>
        <taxon>Craniata</taxon>
        <taxon>Vertebrata</taxon>
        <taxon>Euteleostomi</taxon>
        <taxon>Actinopterygii</taxon>
        <taxon>Neopterygii</taxon>
        <taxon>Teleostei</taxon>
        <taxon>Neoteleostei</taxon>
        <taxon>Acanthomorphata</taxon>
        <taxon>Eupercaria</taxon>
        <taxon>Perciformes</taxon>
        <taxon>Cottioidei</taxon>
        <taxon>Cottales</taxon>
        <taxon>Liparidae</taxon>
        <taxon>Liparis</taxon>
    </lineage>
</organism>
<proteinExistence type="predicted"/>
<reference evidence="2 3" key="1">
    <citation type="submission" date="2019-03" db="EMBL/GenBank/DDBJ databases">
        <title>First draft genome of Liparis tanakae, snailfish: a comprehensive survey of snailfish specific genes.</title>
        <authorList>
            <person name="Kim W."/>
            <person name="Song I."/>
            <person name="Jeong J.-H."/>
            <person name="Kim D."/>
            <person name="Kim S."/>
            <person name="Ryu S."/>
            <person name="Song J.Y."/>
            <person name="Lee S.K."/>
        </authorList>
    </citation>
    <scope>NUCLEOTIDE SEQUENCE [LARGE SCALE GENOMIC DNA]</scope>
    <source>
        <tissue evidence="2">Muscle</tissue>
    </source>
</reference>
<dbReference type="Proteomes" id="UP000314294">
    <property type="component" value="Unassembled WGS sequence"/>
</dbReference>
<accession>A0A4Z2GJK7</accession>
<dbReference type="EMBL" id="SRLO01000528">
    <property type="protein sequence ID" value="TNN53063.1"/>
    <property type="molecule type" value="Genomic_DNA"/>
</dbReference>
<feature type="region of interest" description="Disordered" evidence="1">
    <location>
        <begin position="84"/>
        <end position="158"/>
    </location>
</feature>
<evidence type="ECO:0000256" key="1">
    <source>
        <dbReference type="SAM" id="MobiDB-lite"/>
    </source>
</evidence>
<sequence length="158" mass="17196">MERPDRTGSLSSSRHSLPLSRNVAEQRMHETDGSALQVNSVYNQKLQLGAELRANARLEGNAGFFSGGRRSSTCTYWPRAASPSLLSQEQPLSQRVGLNTKTDNNVARRSPTGGDQLNERDGHPPLSELSMSLGMSTQQRSQLAPEEPVDKVNAPNAP</sequence>
<evidence type="ECO:0000313" key="3">
    <source>
        <dbReference type="Proteomes" id="UP000314294"/>
    </source>
</evidence>
<keyword evidence="3" id="KW-1185">Reference proteome</keyword>
<comment type="caution">
    <text evidence="2">The sequence shown here is derived from an EMBL/GenBank/DDBJ whole genome shotgun (WGS) entry which is preliminary data.</text>
</comment>
<evidence type="ECO:0000313" key="2">
    <source>
        <dbReference type="EMBL" id="TNN53063.1"/>
    </source>
</evidence>
<feature type="compositionally biased region" description="Low complexity" evidence="1">
    <location>
        <begin position="9"/>
        <end position="21"/>
    </location>
</feature>
<feature type="compositionally biased region" description="Polar residues" evidence="1">
    <location>
        <begin position="129"/>
        <end position="142"/>
    </location>
</feature>
<protein>
    <submittedName>
        <fullName evidence="2">Uncharacterized protein</fullName>
    </submittedName>
</protein>
<feature type="compositionally biased region" description="Polar residues" evidence="1">
    <location>
        <begin position="96"/>
        <end position="107"/>
    </location>
</feature>